<dbReference type="PANTHER" id="PTHR42783:SF3">
    <property type="entry name" value="GLUTAMATE SYNTHASE [NADPH] SMALL CHAIN-RELATED"/>
    <property type="match status" value="1"/>
</dbReference>
<dbReference type="GO" id="GO:0051536">
    <property type="term" value="F:iron-sulfur cluster binding"/>
    <property type="evidence" value="ECO:0007669"/>
    <property type="project" value="InterPro"/>
</dbReference>
<name>A0A948WCK6_UNCEI</name>
<dbReference type="InterPro" id="IPR006004">
    <property type="entry name" value="SudA-like"/>
</dbReference>
<dbReference type="AlphaFoldDB" id="A0A948WCK6"/>
<evidence type="ECO:0000256" key="1">
    <source>
        <dbReference type="SAM" id="MobiDB-lite"/>
    </source>
</evidence>
<dbReference type="Pfam" id="PF07992">
    <property type="entry name" value="Pyr_redox_2"/>
    <property type="match status" value="1"/>
</dbReference>
<feature type="region of interest" description="Disordered" evidence="1">
    <location>
        <begin position="1"/>
        <end position="48"/>
    </location>
</feature>
<dbReference type="InterPro" id="IPR017896">
    <property type="entry name" value="4Fe4S_Fe-S-bd"/>
</dbReference>
<keyword evidence="3" id="KW-0560">Oxidoreductase</keyword>
<comment type="caution">
    <text evidence="3">The sequence shown here is derived from an EMBL/GenBank/DDBJ whole genome shotgun (WGS) entry which is preliminary data.</text>
</comment>
<dbReference type="SUPFAM" id="SSF46548">
    <property type="entry name" value="alpha-helical ferredoxin"/>
    <property type="match status" value="1"/>
</dbReference>
<dbReference type="NCBIfam" id="TIGR01316">
    <property type="entry name" value="gltA"/>
    <property type="match status" value="1"/>
</dbReference>
<protein>
    <submittedName>
        <fullName evidence="3">NADPH-dependent glutamate synthase</fullName>
        <ecNumber evidence="3">1.4.1.13</ecNumber>
    </submittedName>
</protein>
<evidence type="ECO:0000259" key="2">
    <source>
        <dbReference type="PROSITE" id="PS51379"/>
    </source>
</evidence>
<sequence length="493" mass="53588">MQDDSAGRKFERGEIEVDSTEKKAPETKPKKVKIPRQPMPEQDPKKRSREFTEVALGYSADMAVLEASRCIQCKKPLCVSGCPVGIDIPGFIRLISEKDFRSAVRLLKQMNILPAICGRVCPQETQCEAKCILGKKGEPVAIGRLERFLADWERESDQVDVPKVAPPTGKKVAIVGSGPAGLTAAVDCARMGHEVEVFEALHKPGGVLIYGIPEFRLPNTIVEAEVNILKKMGVKIHCNYVVGRIETIDEMLERFDAIFVGTGAGLPVFMHIPGENLIGVYSANEYLTRSNLMHAYDFPSYDTPLARGGVVATIGGGNVAMDSARTALRLGAERSLLIYRRGREEMPARHEEIEHAEAEGVELFLLTSPTRVLGNDKGRVKALECVKMELGEPDAGGRRRPVVIEGSEHTYDVNTIVVAIGNGPNPLIPQTTPDIQIKRWGNIEANEATGKTNKRGVFAGGDIVLGAATVILAMGAGQTAAKAIDEYLKTGIW</sequence>
<dbReference type="Proteomes" id="UP000777784">
    <property type="component" value="Unassembled WGS sequence"/>
</dbReference>
<dbReference type="PRINTS" id="PR00469">
    <property type="entry name" value="PNDRDTASEII"/>
</dbReference>
<dbReference type="SUPFAM" id="SSF51971">
    <property type="entry name" value="Nucleotide-binding domain"/>
    <property type="match status" value="1"/>
</dbReference>
<dbReference type="EMBL" id="JAHJDP010000042">
    <property type="protein sequence ID" value="MBU2691013.1"/>
    <property type="molecule type" value="Genomic_DNA"/>
</dbReference>
<dbReference type="InterPro" id="IPR009051">
    <property type="entry name" value="Helical_ferredxn"/>
</dbReference>
<reference evidence="3" key="1">
    <citation type="submission" date="2021-05" db="EMBL/GenBank/DDBJ databases">
        <title>Energy efficiency and biological interactions define the core microbiome of deep oligotrophic groundwater.</title>
        <authorList>
            <person name="Mehrshad M."/>
            <person name="Lopez-Fernandez M."/>
            <person name="Bell E."/>
            <person name="Bernier-Latmani R."/>
            <person name="Bertilsson S."/>
            <person name="Dopson M."/>
        </authorList>
    </citation>
    <scope>NUCLEOTIDE SEQUENCE</scope>
    <source>
        <strain evidence="3">Modern_marine.mb.64</strain>
    </source>
</reference>
<feature type="compositionally biased region" description="Basic and acidic residues" evidence="1">
    <location>
        <begin position="1"/>
        <end position="29"/>
    </location>
</feature>
<accession>A0A948WCK6</accession>
<proteinExistence type="predicted"/>
<organism evidence="3 4">
    <name type="scientific">Eiseniibacteriota bacterium</name>
    <dbReference type="NCBI Taxonomy" id="2212470"/>
    <lineage>
        <taxon>Bacteria</taxon>
        <taxon>Candidatus Eiseniibacteriota</taxon>
    </lineage>
</organism>
<dbReference type="InterPro" id="IPR036188">
    <property type="entry name" value="FAD/NAD-bd_sf"/>
</dbReference>
<dbReference type="InterPro" id="IPR028261">
    <property type="entry name" value="DPD_II"/>
</dbReference>
<evidence type="ECO:0000313" key="4">
    <source>
        <dbReference type="Proteomes" id="UP000777784"/>
    </source>
</evidence>
<feature type="domain" description="4Fe-4S ferredoxin-type" evidence="2">
    <location>
        <begin position="61"/>
        <end position="91"/>
    </location>
</feature>
<dbReference type="Gene3D" id="1.10.1060.10">
    <property type="entry name" value="Alpha-helical ferredoxin"/>
    <property type="match status" value="1"/>
</dbReference>
<dbReference type="Pfam" id="PF14691">
    <property type="entry name" value="Fer4_20"/>
    <property type="match status" value="1"/>
</dbReference>
<dbReference type="PANTHER" id="PTHR42783">
    <property type="entry name" value="GLUTAMATE SYNTHASE [NADPH] SMALL CHAIN"/>
    <property type="match status" value="1"/>
</dbReference>
<dbReference type="Gene3D" id="3.50.50.60">
    <property type="entry name" value="FAD/NAD(P)-binding domain"/>
    <property type="match status" value="2"/>
</dbReference>
<dbReference type="PRINTS" id="PR00368">
    <property type="entry name" value="FADPNR"/>
</dbReference>
<evidence type="ECO:0000313" key="3">
    <source>
        <dbReference type="EMBL" id="MBU2691013.1"/>
    </source>
</evidence>
<dbReference type="InterPro" id="IPR023753">
    <property type="entry name" value="FAD/NAD-binding_dom"/>
</dbReference>
<dbReference type="PROSITE" id="PS51379">
    <property type="entry name" value="4FE4S_FER_2"/>
    <property type="match status" value="1"/>
</dbReference>
<dbReference type="GO" id="GO:0004355">
    <property type="term" value="F:glutamate synthase (NADPH) activity"/>
    <property type="evidence" value="ECO:0007669"/>
    <property type="project" value="UniProtKB-EC"/>
</dbReference>
<gene>
    <name evidence="3" type="primary">gltA</name>
    <name evidence="3" type="ORF">KJ970_08790</name>
</gene>
<dbReference type="EC" id="1.4.1.13" evidence="3"/>